<evidence type="ECO:0000256" key="4">
    <source>
        <dbReference type="ARBA" id="ARBA00022989"/>
    </source>
</evidence>
<evidence type="ECO:0000256" key="5">
    <source>
        <dbReference type="ARBA" id="ARBA00023136"/>
    </source>
</evidence>
<sequence length="239" mass="26116">MTSTKLLMHFVKKYGALIFLALLLAHLCCIYWGPAPWRMVSKLVLIPFLLLYLSASREGIVHPLVVAGLVCSFAGDVFLAFSGEIFFLAGMFAFICTHVCNLAYFVKLRRAVTPSGGREFMPAMAGYMIVLGCYVMFHLFNHLGNLRVPIIVYMLIISAMAIAAAGTAVNALIRKAAVMYFMPGAALFALSDGILAMNKFAWHEPMADLAVMATYGAAQFCLVKGFIKITQIKVHSPGS</sequence>
<comment type="caution">
    <text evidence="7">The sequence shown here is derived from an EMBL/GenBank/DDBJ whole genome shotgun (WGS) entry which is preliminary data.</text>
</comment>
<dbReference type="Pfam" id="PF07947">
    <property type="entry name" value="YhhN"/>
    <property type="match status" value="1"/>
</dbReference>
<evidence type="ECO:0000256" key="2">
    <source>
        <dbReference type="ARBA" id="ARBA00007375"/>
    </source>
</evidence>
<evidence type="ECO:0000256" key="3">
    <source>
        <dbReference type="ARBA" id="ARBA00022692"/>
    </source>
</evidence>
<accession>A0ABW9ZYS7</accession>
<comment type="similarity">
    <text evidence="2">Belongs to the TMEM86 family.</text>
</comment>
<feature type="transmembrane region" description="Helical" evidence="6">
    <location>
        <begin position="146"/>
        <end position="165"/>
    </location>
</feature>
<dbReference type="PANTHER" id="PTHR31885:SF6">
    <property type="entry name" value="GH04784P"/>
    <property type="match status" value="1"/>
</dbReference>
<evidence type="ECO:0000313" key="7">
    <source>
        <dbReference type="EMBL" id="NCI50150.1"/>
    </source>
</evidence>
<keyword evidence="8" id="KW-1185">Reference proteome</keyword>
<evidence type="ECO:0000313" key="8">
    <source>
        <dbReference type="Proteomes" id="UP000753802"/>
    </source>
</evidence>
<keyword evidence="5 6" id="KW-0472">Membrane</keyword>
<feature type="transmembrane region" description="Helical" evidence="6">
    <location>
        <begin position="177"/>
        <end position="197"/>
    </location>
</feature>
<keyword evidence="3 6" id="KW-0812">Transmembrane</keyword>
<evidence type="ECO:0000256" key="1">
    <source>
        <dbReference type="ARBA" id="ARBA00004141"/>
    </source>
</evidence>
<proteinExistence type="inferred from homology"/>
<gene>
    <name evidence="7" type="ORF">GWC95_09465</name>
</gene>
<dbReference type="InterPro" id="IPR012506">
    <property type="entry name" value="TMEM86B-like"/>
</dbReference>
<dbReference type="PANTHER" id="PTHR31885">
    <property type="entry name" value="GH04784P"/>
    <property type="match status" value="1"/>
</dbReference>
<dbReference type="EMBL" id="JAACJS010000012">
    <property type="protein sequence ID" value="NCI50150.1"/>
    <property type="molecule type" value="Genomic_DNA"/>
</dbReference>
<dbReference type="Proteomes" id="UP000753802">
    <property type="component" value="Unassembled WGS sequence"/>
</dbReference>
<reference evidence="7 8" key="1">
    <citation type="submission" date="2020-01" db="EMBL/GenBank/DDBJ databases">
        <title>Genome analysis.</title>
        <authorList>
            <person name="Wu S."/>
            <person name="Wang G."/>
        </authorList>
    </citation>
    <scope>NUCLEOTIDE SEQUENCE [LARGE SCALE GENOMIC DNA]</scope>
    <source>
        <strain evidence="7 8">SYL130</strain>
    </source>
</reference>
<feature type="transmembrane region" description="Helical" evidence="6">
    <location>
        <begin position="85"/>
        <end position="108"/>
    </location>
</feature>
<name>A0ABW9ZYS7_9BACT</name>
<comment type="subcellular location">
    <subcellularLocation>
        <location evidence="1">Membrane</location>
        <topology evidence="1">Multi-pass membrane protein</topology>
    </subcellularLocation>
</comment>
<organism evidence="7 8">
    <name type="scientific">Sediminibacterium roseum</name>
    <dbReference type="NCBI Taxonomy" id="1978412"/>
    <lineage>
        <taxon>Bacteria</taxon>
        <taxon>Pseudomonadati</taxon>
        <taxon>Bacteroidota</taxon>
        <taxon>Chitinophagia</taxon>
        <taxon>Chitinophagales</taxon>
        <taxon>Chitinophagaceae</taxon>
        <taxon>Sediminibacterium</taxon>
    </lineage>
</organism>
<feature type="transmembrane region" description="Helical" evidence="6">
    <location>
        <begin position="209"/>
        <end position="227"/>
    </location>
</feature>
<protein>
    <submittedName>
        <fullName evidence="7">Lysoplasmalogenase</fullName>
    </submittedName>
</protein>
<feature type="transmembrane region" description="Helical" evidence="6">
    <location>
        <begin position="14"/>
        <end position="33"/>
    </location>
</feature>
<evidence type="ECO:0000256" key="6">
    <source>
        <dbReference type="SAM" id="Phobius"/>
    </source>
</evidence>
<keyword evidence="4 6" id="KW-1133">Transmembrane helix</keyword>
<dbReference type="RefSeq" id="WP_161818458.1">
    <property type="nucleotide sequence ID" value="NZ_JAACJS010000012.1"/>
</dbReference>
<feature type="transmembrane region" description="Helical" evidence="6">
    <location>
        <begin position="120"/>
        <end position="140"/>
    </location>
</feature>